<dbReference type="InterPro" id="IPR014229">
    <property type="entry name" value="Spore_YtfJ"/>
</dbReference>
<dbReference type="Proteomes" id="UP000634529">
    <property type="component" value="Unassembled WGS sequence"/>
</dbReference>
<keyword evidence="2" id="KW-1185">Reference proteome</keyword>
<gene>
    <name evidence="1" type="primary">ytfJ</name>
    <name evidence="1" type="ORF">IFO66_05055</name>
</gene>
<proteinExistence type="predicted"/>
<dbReference type="Pfam" id="PF09579">
    <property type="entry name" value="Spore_YtfJ"/>
    <property type="match status" value="1"/>
</dbReference>
<sequence length="154" mass="16591">MAEHPIEGLMQVALENIKGMIDVNAIVGDPVQTPDGSVIIPISRVGIGFAAGGSDYRIMNGAKSDGQNQQVHRYPPQQPFGGGSGGGVYMNPIGFLVVGKQNVQVVSMDNNTHLLEKIIDSTPQIIDRLESLFKRKDSHAQNQTTHSHHTHADS</sequence>
<reference evidence="1 2" key="1">
    <citation type="submission" date="2020-09" db="EMBL/GenBank/DDBJ databases">
        <title>Paenibacillus sp. CAU 1523 isolated from sand of Haeundae Beach.</title>
        <authorList>
            <person name="Kim W."/>
        </authorList>
    </citation>
    <scope>NUCLEOTIDE SEQUENCE [LARGE SCALE GENOMIC DNA]</scope>
    <source>
        <strain evidence="1 2">CAU 1523</strain>
    </source>
</reference>
<name>A0ABR9AU88_9BACL</name>
<protein>
    <submittedName>
        <fullName evidence="1">GerW family sporulation protein</fullName>
    </submittedName>
</protein>
<evidence type="ECO:0000313" key="1">
    <source>
        <dbReference type="EMBL" id="MBD8497670.1"/>
    </source>
</evidence>
<dbReference type="PANTHER" id="PTHR39162:SF1">
    <property type="entry name" value="SPORULATION PROTEIN YTFJ"/>
    <property type="match status" value="1"/>
</dbReference>
<evidence type="ECO:0000313" key="2">
    <source>
        <dbReference type="Proteomes" id="UP000634529"/>
    </source>
</evidence>
<dbReference type="PIRSF" id="PIRSF021377">
    <property type="entry name" value="YtfJ"/>
    <property type="match status" value="1"/>
</dbReference>
<dbReference type="EMBL" id="JACYTN010000002">
    <property type="protein sequence ID" value="MBD8497670.1"/>
    <property type="molecule type" value="Genomic_DNA"/>
</dbReference>
<comment type="caution">
    <text evidence="1">The sequence shown here is derived from an EMBL/GenBank/DDBJ whole genome shotgun (WGS) entry which is preliminary data.</text>
</comment>
<accession>A0ABR9AU88</accession>
<dbReference type="RefSeq" id="WP_192024068.1">
    <property type="nucleotide sequence ID" value="NZ_JACYTN010000002.1"/>
</dbReference>
<organism evidence="1 2">
    <name type="scientific">Paenibacillus arenosi</name>
    <dbReference type="NCBI Taxonomy" id="2774142"/>
    <lineage>
        <taxon>Bacteria</taxon>
        <taxon>Bacillati</taxon>
        <taxon>Bacillota</taxon>
        <taxon>Bacilli</taxon>
        <taxon>Bacillales</taxon>
        <taxon>Paenibacillaceae</taxon>
        <taxon>Paenibacillus</taxon>
    </lineage>
</organism>
<dbReference type="PANTHER" id="PTHR39162">
    <property type="entry name" value="GLL3345 PROTEIN"/>
    <property type="match status" value="1"/>
</dbReference>
<dbReference type="NCBIfam" id="TIGR02874">
    <property type="entry name" value="spore_ytfJ"/>
    <property type="match status" value="1"/>
</dbReference>